<dbReference type="Pfam" id="PF23098">
    <property type="entry name" value="Beta-prop_NOL10_N"/>
    <property type="match status" value="1"/>
</dbReference>
<dbReference type="Pfam" id="PF23097">
    <property type="entry name" value="NOL10_2nd"/>
    <property type="match status" value="1"/>
</dbReference>
<dbReference type="InterPro" id="IPR001680">
    <property type="entry name" value="WD40_rpt"/>
</dbReference>
<name>A0A5E4NHZ9_9HEMI</name>
<feature type="domain" description="Nucleolar protein 10-like second" evidence="10">
    <location>
        <begin position="367"/>
        <end position="414"/>
    </location>
</feature>
<comment type="similarity">
    <text evidence="2">Belongs to the WD repeat NOL10/ENP2 family.</text>
</comment>
<evidence type="ECO:0000259" key="10">
    <source>
        <dbReference type="Pfam" id="PF23097"/>
    </source>
</evidence>
<sequence length="702" mass="80626">MDSPFIYNLSCGKALPDWLSERKRRTLLKKNPELKKRIELIQDFDMPGLSNTVKITEDGQYILATGIYKPRIKCFDVNNLAMKFERCFDSEAVTFELLSTDYSKFVILQCDRYVEFHSQEGRYYRLRVPKFGHDMKYHPPTCDLFIAGKSSDIFRLNLDRGQFLNPFASSVGSEINKLALNPSHNLLLTGTKEGRIEAWDPRVHVSVGILDCALNSITNSTNISSDAFPSITALEFENALTFGVGTANGQILLYDIRSNKPFRVKDHLFGLPIKSLAFQDDNVLSMDSSSVKIWNQNSGKLFVALESGNDTQFNNLCIIPQTGILFIANESTKIQTYYIPSLGPAPKWCGFLDTLVEELAEINQETVYDDYKFVTRSELEELGLSHLIGTNLLKAYMHGYFVDIRLYRKSKSVIEPFAFEQYRKQKVREKIESNRINRVQVKKLPSINKEFALKLINDEREGKKNKITTSLLKDDRFKALFENPDFQVDPNAEEYKLLNPILKRLDKSKQKEIEGVIQKQFHQVEDEIEGSSSSSSEENNDGYSSDDNDQSWTKELKSEYRAAKYRRIEAERDEVMKSENIFNVKDNIDSDLNKIQPKFYEIKEGEEFVGSNNNQLNSTNNSSATLGERIISENFNSVKILSSGNRQLTFSTNKDKNYQKTSMAIEKHRNEKLSIVRKGPTNLRKPKFYTGPKSKNFYKKKN</sequence>
<dbReference type="PANTHER" id="PTHR14927">
    <property type="entry name" value="NUCLEOLAR PROTEIN 10"/>
    <property type="match status" value="1"/>
</dbReference>
<protein>
    <recommendedName>
        <fullName evidence="3">Nucleolar protein 10</fullName>
    </recommendedName>
</protein>
<feature type="domain" description="Nucleolar protein 10-like N-terminal" evidence="11">
    <location>
        <begin position="6"/>
        <end position="363"/>
    </location>
</feature>
<dbReference type="EMBL" id="CABPRJ010002384">
    <property type="protein sequence ID" value="VVC44622.1"/>
    <property type="molecule type" value="Genomic_DNA"/>
</dbReference>
<dbReference type="PROSITE" id="PS50082">
    <property type="entry name" value="WD_REPEATS_2"/>
    <property type="match status" value="1"/>
</dbReference>
<feature type="compositionally biased region" description="Acidic residues" evidence="8">
    <location>
        <begin position="538"/>
        <end position="549"/>
    </location>
</feature>
<dbReference type="PANTHER" id="PTHR14927:SF0">
    <property type="entry name" value="NUCLEOLAR PROTEIN 10"/>
    <property type="match status" value="1"/>
</dbReference>
<keyword evidence="5" id="KW-0677">Repeat</keyword>
<accession>A0A5E4NHZ9</accession>
<evidence type="ECO:0000256" key="3">
    <source>
        <dbReference type="ARBA" id="ARBA00015517"/>
    </source>
</evidence>
<dbReference type="GO" id="GO:0000462">
    <property type="term" value="P:maturation of SSU-rRNA from tricistronic rRNA transcript (SSU-rRNA, 5.8S rRNA, LSU-rRNA)"/>
    <property type="evidence" value="ECO:0007669"/>
    <property type="project" value="TreeGrafter"/>
</dbReference>
<evidence type="ECO:0000259" key="9">
    <source>
        <dbReference type="Pfam" id="PF08159"/>
    </source>
</evidence>
<dbReference type="InterPro" id="IPR012580">
    <property type="entry name" value="NUC153"/>
</dbReference>
<dbReference type="Pfam" id="PF08159">
    <property type="entry name" value="NUC153"/>
    <property type="match status" value="1"/>
</dbReference>
<dbReference type="AlphaFoldDB" id="A0A5E4NHZ9"/>
<dbReference type="InterPro" id="IPR036322">
    <property type="entry name" value="WD40_repeat_dom_sf"/>
</dbReference>
<keyword evidence="6" id="KW-0539">Nucleus</keyword>
<dbReference type="InterPro" id="IPR040382">
    <property type="entry name" value="NOL10/Enp2"/>
</dbReference>
<evidence type="ECO:0000256" key="5">
    <source>
        <dbReference type="ARBA" id="ARBA00022737"/>
    </source>
</evidence>
<evidence type="ECO:0000256" key="8">
    <source>
        <dbReference type="SAM" id="MobiDB-lite"/>
    </source>
</evidence>
<feature type="region of interest" description="Disordered" evidence="8">
    <location>
        <begin position="524"/>
        <end position="552"/>
    </location>
</feature>
<dbReference type="InterPro" id="IPR056550">
    <property type="entry name" value="NOL10_2nd"/>
</dbReference>
<evidence type="ECO:0000259" key="11">
    <source>
        <dbReference type="Pfam" id="PF23098"/>
    </source>
</evidence>
<evidence type="ECO:0000256" key="1">
    <source>
        <dbReference type="ARBA" id="ARBA00004604"/>
    </source>
</evidence>
<comment type="subcellular location">
    <subcellularLocation>
        <location evidence="1">Nucleus</location>
        <location evidence="1">Nucleolus</location>
    </subcellularLocation>
</comment>
<feature type="region of interest" description="Disordered" evidence="8">
    <location>
        <begin position="680"/>
        <end position="702"/>
    </location>
</feature>
<dbReference type="Gene3D" id="2.130.10.10">
    <property type="entry name" value="YVTN repeat-like/Quinoprotein amine dehydrogenase"/>
    <property type="match status" value="1"/>
</dbReference>
<dbReference type="InterPro" id="IPR056551">
    <property type="entry name" value="Beta-prop_NOL10_N"/>
</dbReference>
<dbReference type="OrthoDB" id="273340at2759"/>
<dbReference type="GO" id="GO:0032040">
    <property type="term" value="C:small-subunit processome"/>
    <property type="evidence" value="ECO:0007669"/>
    <property type="project" value="TreeGrafter"/>
</dbReference>
<feature type="repeat" description="WD" evidence="7">
    <location>
        <begin position="168"/>
        <end position="200"/>
    </location>
</feature>
<evidence type="ECO:0000256" key="7">
    <source>
        <dbReference type="PROSITE-ProRule" id="PRU00221"/>
    </source>
</evidence>
<evidence type="ECO:0000256" key="4">
    <source>
        <dbReference type="ARBA" id="ARBA00022574"/>
    </source>
</evidence>
<evidence type="ECO:0000313" key="12">
    <source>
        <dbReference type="EMBL" id="VVC44622.1"/>
    </source>
</evidence>
<evidence type="ECO:0000313" key="13">
    <source>
        <dbReference type="Proteomes" id="UP000325440"/>
    </source>
</evidence>
<organism evidence="12 13">
    <name type="scientific">Cinara cedri</name>
    <dbReference type="NCBI Taxonomy" id="506608"/>
    <lineage>
        <taxon>Eukaryota</taxon>
        <taxon>Metazoa</taxon>
        <taxon>Ecdysozoa</taxon>
        <taxon>Arthropoda</taxon>
        <taxon>Hexapoda</taxon>
        <taxon>Insecta</taxon>
        <taxon>Pterygota</taxon>
        <taxon>Neoptera</taxon>
        <taxon>Paraneoptera</taxon>
        <taxon>Hemiptera</taxon>
        <taxon>Sternorrhyncha</taxon>
        <taxon>Aphidomorpha</taxon>
        <taxon>Aphidoidea</taxon>
        <taxon>Aphididae</taxon>
        <taxon>Lachninae</taxon>
        <taxon>Cinara</taxon>
    </lineage>
</organism>
<evidence type="ECO:0000256" key="2">
    <source>
        <dbReference type="ARBA" id="ARBA00005264"/>
    </source>
</evidence>
<proteinExistence type="inferred from homology"/>
<dbReference type="GO" id="GO:0030686">
    <property type="term" value="C:90S preribosome"/>
    <property type="evidence" value="ECO:0007669"/>
    <property type="project" value="TreeGrafter"/>
</dbReference>
<evidence type="ECO:0000256" key="6">
    <source>
        <dbReference type="ARBA" id="ARBA00023242"/>
    </source>
</evidence>
<dbReference type="SUPFAM" id="SSF50978">
    <property type="entry name" value="WD40 repeat-like"/>
    <property type="match status" value="1"/>
</dbReference>
<reference evidence="12 13" key="1">
    <citation type="submission" date="2019-08" db="EMBL/GenBank/DDBJ databases">
        <authorList>
            <person name="Alioto T."/>
            <person name="Alioto T."/>
            <person name="Gomez Garrido J."/>
        </authorList>
    </citation>
    <scope>NUCLEOTIDE SEQUENCE [LARGE SCALE GENOMIC DNA]</scope>
</reference>
<keyword evidence="4 7" id="KW-0853">WD repeat</keyword>
<keyword evidence="13" id="KW-1185">Reference proteome</keyword>
<dbReference type="InterPro" id="IPR015943">
    <property type="entry name" value="WD40/YVTN_repeat-like_dom_sf"/>
</dbReference>
<gene>
    <name evidence="12" type="ORF">CINCED_3A023654</name>
</gene>
<feature type="domain" description="NUC153" evidence="9">
    <location>
        <begin position="474"/>
        <end position="500"/>
    </location>
</feature>
<dbReference type="Proteomes" id="UP000325440">
    <property type="component" value="Unassembled WGS sequence"/>
</dbReference>